<keyword evidence="6" id="KW-0100">Branched-chain amino acid biosynthesis</keyword>
<dbReference type="InterPro" id="IPR013709">
    <property type="entry name" value="2-isopropylmalate_synth_dimer"/>
</dbReference>
<evidence type="ECO:0000256" key="7">
    <source>
        <dbReference type="ARBA" id="ARBA00048263"/>
    </source>
</evidence>
<dbReference type="Gene3D" id="1.10.238.260">
    <property type="match status" value="1"/>
</dbReference>
<protein>
    <recommendedName>
        <fullName evidence="8">Citramalate synthase</fullName>
        <ecNumber evidence="8">2.3.3.21</ecNumber>
    </recommendedName>
</protein>
<evidence type="ECO:0000256" key="6">
    <source>
        <dbReference type="ARBA" id="ARBA00023304"/>
    </source>
</evidence>
<dbReference type="SMART" id="SM00917">
    <property type="entry name" value="LeuA_dimer"/>
    <property type="match status" value="1"/>
</dbReference>
<dbReference type="EC" id="2.3.3.21" evidence="8"/>
<keyword evidence="5 9" id="KW-0808">Transferase</keyword>
<dbReference type="InterPro" id="IPR054691">
    <property type="entry name" value="LeuA/HCS_post-cat"/>
</dbReference>
<reference evidence="11 12" key="1">
    <citation type="submission" date="2019-05" db="EMBL/GenBank/DDBJ databases">
        <title>Georgenia *** sp. nov., and Georgenia *** sp. nov., isolated from the intestinal contents of plateau pika (Ochotona curzoniae) in the Qinghai-Tibet plateau of China.</title>
        <authorList>
            <person name="Tian Z."/>
        </authorList>
    </citation>
    <scope>NUCLEOTIDE SEQUENCE [LARGE SCALE GENOMIC DNA]</scope>
    <source>
        <strain evidence="11 12">Z294</strain>
    </source>
</reference>
<gene>
    <name evidence="11" type="ORF">FE251_04465</name>
</gene>
<evidence type="ECO:0000259" key="10">
    <source>
        <dbReference type="PROSITE" id="PS50991"/>
    </source>
</evidence>
<dbReference type="Pfam" id="PF00682">
    <property type="entry name" value="HMGL-like"/>
    <property type="match status" value="1"/>
</dbReference>
<name>A0ABX5VMZ4_9MICO</name>
<dbReference type="InterPro" id="IPR036230">
    <property type="entry name" value="LeuA_allosteric_dom_sf"/>
</dbReference>
<comment type="similarity">
    <text evidence="2 9">Belongs to the alpha-IPM synthase/homocitrate synthase family.</text>
</comment>
<dbReference type="PROSITE" id="PS00816">
    <property type="entry name" value="AIPM_HOMOCIT_SYNTH_2"/>
    <property type="match status" value="1"/>
</dbReference>
<evidence type="ECO:0000256" key="8">
    <source>
        <dbReference type="NCBIfam" id="TIGR00977"/>
    </source>
</evidence>
<dbReference type="NCBIfam" id="TIGR00977">
    <property type="entry name" value="citramal_synth"/>
    <property type="match status" value="1"/>
</dbReference>
<organism evidence="11 12">
    <name type="scientific">Georgenia wutianyii</name>
    <dbReference type="NCBI Taxonomy" id="2585135"/>
    <lineage>
        <taxon>Bacteria</taxon>
        <taxon>Bacillati</taxon>
        <taxon>Actinomycetota</taxon>
        <taxon>Actinomycetes</taxon>
        <taxon>Micrococcales</taxon>
        <taxon>Bogoriellaceae</taxon>
        <taxon>Georgenia</taxon>
    </lineage>
</organism>
<keyword evidence="4" id="KW-0412">Isoleucine biosynthesis</keyword>
<dbReference type="PROSITE" id="PS50991">
    <property type="entry name" value="PYR_CT"/>
    <property type="match status" value="1"/>
</dbReference>
<dbReference type="PANTHER" id="PTHR43538">
    <property type="entry name" value="ALPHA-IPM SYNTHASE/HOMOCITRATE SYNTHASE"/>
    <property type="match status" value="1"/>
</dbReference>
<dbReference type="Gene3D" id="3.20.20.70">
    <property type="entry name" value="Aldolase class I"/>
    <property type="match status" value="1"/>
</dbReference>
<keyword evidence="3" id="KW-0028">Amino-acid biosynthesis</keyword>
<dbReference type="SUPFAM" id="SSF110921">
    <property type="entry name" value="2-isopropylmalate synthase LeuA, allosteric (dimerisation) domain"/>
    <property type="match status" value="1"/>
</dbReference>
<dbReference type="SUPFAM" id="SSF51569">
    <property type="entry name" value="Aldolase"/>
    <property type="match status" value="1"/>
</dbReference>
<dbReference type="Pfam" id="PF22617">
    <property type="entry name" value="HCS_D2"/>
    <property type="match status" value="1"/>
</dbReference>
<evidence type="ECO:0000256" key="5">
    <source>
        <dbReference type="ARBA" id="ARBA00022679"/>
    </source>
</evidence>
<dbReference type="Proteomes" id="UP000313948">
    <property type="component" value="Chromosome"/>
</dbReference>
<dbReference type="PROSITE" id="PS00815">
    <property type="entry name" value="AIPM_HOMOCIT_SYNTH_1"/>
    <property type="match status" value="1"/>
</dbReference>
<dbReference type="RefSeq" id="WP_139072047.1">
    <property type="nucleotide sequence ID" value="NZ_CP040899.1"/>
</dbReference>
<evidence type="ECO:0000313" key="11">
    <source>
        <dbReference type="EMBL" id="QDB78713.1"/>
    </source>
</evidence>
<proteinExistence type="inferred from homology"/>
<dbReference type="InterPro" id="IPR002034">
    <property type="entry name" value="AIPM/Hcit_synth_CS"/>
</dbReference>
<evidence type="ECO:0000256" key="3">
    <source>
        <dbReference type="ARBA" id="ARBA00022605"/>
    </source>
</evidence>
<dbReference type="Pfam" id="PF08502">
    <property type="entry name" value="LeuA_dimer"/>
    <property type="match status" value="1"/>
</dbReference>
<evidence type="ECO:0000313" key="12">
    <source>
        <dbReference type="Proteomes" id="UP000313948"/>
    </source>
</evidence>
<feature type="domain" description="Pyruvate carboxyltransferase" evidence="10">
    <location>
        <begin position="15"/>
        <end position="278"/>
    </location>
</feature>
<evidence type="ECO:0000256" key="4">
    <source>
        <dbReference type="ARBA" id="ARBA00022624"/>
    </source>
</evidence>
<comment type="pathway">
    <text evidence="1">Amino-acid biosynthesis; L-isoleucine biosynthesis; 2-oxobutanoate from pyruvate: step 1/3.</text>
</comment>
<dbReference type="InterPro" id="IPR005675">
    <property type="entry name" value="Citramal_synthase"/>
</dbReference>
<dbReference type="PANTHER" id="PTHR43538:SF1">
    <property type="entry name" value="(R)-CITRAMALATE SYNTHASE"/>
    <property type="match status" value="1"/>
</dbReference>
<comment type="catalytic activity">
    <reaction evidence="7">
        <text>pyruvate + acetyl-CoA + H2O = (3R)-citramalate + CoA + H(+)</text>
        <dbReference type="Rhea" id="RHEA:19045"/>
        <dbReference type="ChEBI" id="CHEBI:15361"/>
        <dbReference type="ChEBI" id="CHEBI:15377"/>
        <dbReference type="ChEBI" id="CHEBI:15378"/>
        <dbReference type="ChEBI" id="CHEBI:30934"/>
        <dbReference type="ChEBI" id="CHEBI:57287"/>
        <dbReference type="ChEBI" id="CHEBI:57288"/>
        <dbReference type="EC" id="2.3.3.21"/>
    </reaction>
</comment>
<evidence type="ECO:0000256" key="9">
    <source>
        <dbReference type="RuleBase" id="RU003523"/>
    </source>
</evidence>
<keyword evidence="12" id="KW-1185">Reference proteome</keyword>
<sequence>MSTTTRLSSLGELTIDVYDTTLRDGAQQEGMNLSVADKLAIASLLDELGVGYIEGGWPGAIPKDTEFFARAAKELDLRHARLAAFGSTCKAGTTPHDDPQVRALVDSEAPVVTIVAKSDIRHVERALRTSAEENLRMITDTVRYLREQGREVILDAEHFFDGYRFDRGYALSAVTAALEAGAEVAVLCDTNGGMLPGWVHEIVADVRTQVDGRLGIHAHNDTGCAVANSLAAVEAGARHVQGTVNGYGERTGNADLVTVVANLELKHGVRTLAGDGLRESSRLSHAISEITNISPYGRQPYVGASAFAHKAGLHASAIRVDPDLYQHIDPVAVGNDMRMLVSEMAGRASIELKGRELGIDLSGRPDVLGRVTERVKAAEAQGYTFDAADASFELVLREELDGTRPRYFTVESWRAMVQTLSQDISLTQAEATVKLHTGRGRVVCTGEGNGPVNALDHALRQALVDVYPELEDFELIDFKVRILDTQSGTDATTRVLIETSDGVHSWSTVGVGPDIIEASWEALVDSVVYGLLRRDVSPR</sequence>
<evidence type="ECO:0000256" key="2">
    <source>
        <dbReference type="ARBA" id="ARBA00006154"/>
    </source>
</evidence>
<dbReference type="Gene3D" id="3.30.160.270">
    <property type="match status" value="1"/>
</dbReference>
<dbReference type="InterPro" id="IPR000891">
    <property type="entry name" value="PYR_CT"/>
</dbReference>
<accession>A0ABX5VMZ4</accession>
<evidence type="ECO:0000256" key="1">
    <source>
        <dbReference type="ARBA" id="ARBA00004743"/>
    </source>
</evidence>
<dbReference type="EMBL" id="CP040899">
    <property type="protein sequence ID" value="QDB78713.1"/>
    <property type="molecule type" value="Genomic_DNA"/>
</dbReference>
<dbReference type="InterPro" id="IPR013785">
    <property type="entry name" value="Aldolase_TIM"/>
</dbReference>
<dbReference type="CDD" id="cd07941">
    <property type="entry name" value="DRE_TIM_LeuA3"/>
    <property type="match status" value="1"/>
</dbReference>